<reference evidence="1 2" key="2">
    <citation type="submission" date="2006-07" db="EMBL/GenBank/DDBJ databases">
        <title>Sequencing of the draft genome and assembly of Chlorobium ferroxidans DSM 13031.</title>
        <authorList>
            <consortium name="US DOE Joint Genome Institute (JGI-PGF)"/>
            <person name="Copeland A."/>
            <person name="Lucas S."/>
            <person name="Lapidus A."/>
            <person name="Barry K."/>
            <person name="Glavina del Rio T."/>
            <person name="Dalin E."/>
            <person name="Tice H."/>
            <person name="Bruce D."/>
            <person name="Pitluck S."/>
            <person name="Richardson P."/>
        </authorList>
    </citation>
    <scope>NUCLEOTIDE SEQUENCE [LARGE SCALE GENOMIC DNA]</scope>
    <source>
        <strain evidence="1 2">DSM 13031</strain>
    </source>
</reference>
<proteinExistence type="predicted"/>
<dbReference type="InterPro" id="IPR016032">
    <property type="entry name" value="Sig_transdc_resp-reg_C-effctor"/>
</dbReference>
<dbReference type="SUPFAM" id="SSF46894">
    <property type="entry name" value="C-terminal effector domain of the bipartite response regulators"/>
    <property type="match status" value="1"/>
</dbReference>
<gene>
    <name evidence="1" type="ORF">CferDRAFT_1881</name>
</gene>
<dbReference type="GO" id="GO:0003677">
    <property type="term" value="F:DNA binding"/>
    <property type="evidence" value="ECO:0007669"/>
    <property type="project" value="InterPro"/>
</dbReference>
<evidence type="ECO:0000313" key="1">
    <source>
        <dbReference type="EMBL" id="EAT59874.1"/>
    </source>
</evidence>
<dbReference type="EMBL" id="AASE01000001">
    <property type="protein sequence ID" value="EAT59874.1"/>
    <property type="molecule type" value="Genomic_DNA"/>
</dbReference>
<organism evidence="1 2">
    <name type="scientific">Chlorobium ferrooxidans DSM 13031</name>
    <dbReference type="NCBI Taxonomy" id="377431"/>
    <lineage>
        <taxon>Bacteria</taxon>
        <taxon>Pseudomonadati</taxon>
        <taxon>Chlorobiota</taxon>
        <taxon>Chlorobiia</taxon>
        <taxon>Chlorobiales</taxon>
        <taxon>Chlorobiaceae</taxon>
        <taxon>Chlorobium/Pelodictyon group</taxon>
        <taxon>Chlorobium</taxon>
    </lineage>
</organism>
<dbReference type="OrthoDB" id="1090267at2"/>
<accession>Q0YV22</accession>
<evidence type="ECO:0008006" key="3">
    <source>
        <dbReference type="Google" id="ProtNLM"/>
    </source>
</evidence>
<sequence>MSNPSERVIEALKVEIASRERELSRLGSLFDGKGAVLRDFLDQLNLLGIDGEARQMITDICLNLIEVEKFEKMLKMSLTESDTDFIIRLQKIHPALNERELKVCLLLKMNYDPCDIARSLGISIRGMESIRYRMHKKLKLGTHQSIKSYLSAFVFAD</sequence>
<keyword evidence="2" id="KW-1185">Reference proteome</keyword>
<reference evidence="1 2" key="1">
    <citation type="submission" date="2006-07" db="EMBL/GenBank/DDBJ databases">
        <title>Annotation of the draft genome assembly of Chlorobium ferroxidans DSM 13031.</title>
        <authorList>
            <consortium name="US DOE Joint Genome Institute (JGI-ORNL)"/>
            <person name="Larimer F."/>
            <person name="Land M."/>
            <person name="Hauser L."/>
        </authorList>
    </citation>
    <scope>NUCLEOTIDE SEQUENCE [LARGE SCALE GENOMIC DNA]</scope>
    <source>
        <strain evidence="1 2">DSM 13031</strain>
    </source>
</reference>
<dbReference type="GO" id="GO:0006355">
    <property type="term" value="P:regulation of DNA-templated transcription"/>
    <property type="evidence" value="ECO:0007669"/>
    <property type="project" value="InterPro"/>
</dbReference>
<dbReference type="InterPro" id="IPR036388">
    <property type="entry name" value="WH-like_DNA-bd_sf"/>
</dbReference>
<evidence type="ECO:0000313" key="2">
    <source>
        <dbReference type="Proteomes" id="UP000004162"/>
    </source>
</evidence>
<protein>
    <recommendedName>
        <fullName evidence="3">Regulatory protein, LuxR</fullName>
    </recommendedName>
</protein>
<dbReference type="Proteomes" id="UP000004162">
    <property type="component" value="Unassembled WGS sequence"/>
</dbReference>
<dbReference type="RefSeq" id="WP_006365142.1">
    <property type="nucleotide sequence ID" value="NZ_AASE01000001.1"/>
</dbReference>
<dbReference type="AlphaFoldDB" id="Q0YV22"/>
<name>Q0YV22_9CHLB</name>
<comment type="caution">
    <text evidence="1">The sequence shown here is derived from an EMBL/GenBank/DDBJ whole genome shotgun (WGS) entry which is preliminary data.</text>
</comment>
<dbReference type="Gene3D" id="1.10.10.10">
    <property type="entry name" value="Winged helix-like DNA-binding domain superfamily/Winged helix DNA-binding domain"/>
    <property type="match status" value="1"/>
</dbReference>